<gene>
    <name evidence="2" type="ORF">PSTT_07782</name>
</gene>
<protein>
    <recommendedName>
        <fullName evidence="4">FAR1 domain-containing protein</fullName>
    </recommendedName>
</protein>
<keyword evidence="3" id="KW-1185">Reference proteome</keyword>
<name>A0A2S4VF47_9BASI</name>
<dbReference type="EMBL" id="PKSL01000068">
    <property type="protein sequence ID" value="POW08020.1"/>
    <property type="molecule type" value="Genomic_DNA"/>
</dbReference>
<evidence type="ECO:0000256" key="1">
    <source>
        <dbReference type="SAM" id="SignalP"/>
    </source>
</evidence>
<keyword evidence="1" id="KW-0732">Signal</keyword>
<evidence type="ECO:0000313" key="3">
    <source>
        <dbReference type="Proteomes" id="UP000239156"/>
    </source>
</evidence>
<evidence type="ECO:0000313" key="2">
    <source>
        <dbReference type="EMBL" id="POW08020.1"/>
    </source>
</evidence>
<evidence type="ECO:0008006" key="4">
    <source>
        <dbReference type="Google" id="ProtNLM"/>
    </source>
</evidence>
<feature type="signal peptide" evidence="1">
    <location>
        <begin position="1"/>
        <end position="21"/>
    </location>
</feature>
<sequence>MHQSSGAFLFLLGLHLQQVVPASFCIDVPPPVGLSMPLNALRSVHQLGGSTLVYPIDHYPYQFTIPGNTLEVADSFVAAMSAPVRRNKTCTTQTRPEKLIARKGPGKRPSVYCKLEYGCPQAGHFERAKDSRKTQQTIKHNCKSRISISHHIQSNSLRVMLWHRHNHDPNSHKDMMVTRAPIEIDNWLKEQVASCLCWDVIEGLAKCSDLAGMSTPLSQPEGLHISYDRVRYLTKKFTTTTPQMNGHVPSAEVECLTAPPDKIGVIKPPCQTLKRARCSLKEPGAQAISKKRTPQRAAL</sequence>
<dbReference type="VEuPathDB" id="FungiDB:PSHT_05666"/>
<feature type="chain" id="PRO_5015505032" description="FAR1 domain-containing protein" evidence="1">
    <location>
        <begin position="22"/>
        <end position="299"/>
    </location>
</feature>
<dbReference type="Proteomes" id="UP000239156">
    <property type="component" value="Unassembled WGS sequence"/>
</dbReference>
<accession>A0A2S4VF47</accession>
<reference evidence="2" key="1">
    <citation type="submission" date="2017-12" db="EMBL/GenBank/DDBJ databases">
        <title>Gene loss provides genomic basis for host adaptation in cereal stripe rust fungi.</title>
        <authorList>
            <person name="Xia C."/>
        </authorList>
    </citation>
    <scope>NUCLEOTIDE SEQUENCE [LARGE SCALE GENOMIC DNA]</scope>
    <source>
        <strain evidence="2">93-210</strain>
    </source>
</reference>
<dbReference type="AlphaFoldDB" id="A0A2S4VF47"/>
<proteinExistence type="predicted"/>
<comment type="caution">
    <text evidence="2">The sequence shown here is derived from an EMBL/GenBank/DDBJ whole genome shotgun (WGS) entry which is preliminary data.</text>
</comment>
<dbReference type="VEuPathDB" id="FungiDB:PSTT_07782"/>
<organism evidence="2 3">
    <name type="scientific">Puccinia striiformis</name>
    <dbReference type="NCBI Taxonomy" id="27350"/>
    <lineage>
        <taxon>Eukaryota</taxon>
        <taxon>Fungi</taxon>
        <taxon>Dikarya</taxon>
        <taxon>Basidiomycota</taxon>
        <taxon>Pucciniomycotina</taxon>
        <taxon>Pucciniomycetes</taxon>
        <taxon>Pucciniales</taxon>
        <taxon>Pucciniaceae</taxon>
        <taxon>Puccinia</taxon>
    </lineage>
</organism>